<keyword evidence="1" id="KW-0812">Transmembrane</keyword>
<keyword evidence="1" id="KW-1133">Transmembrane helix</keyword>
<dbReference type="EMBL" id="BAABFT010000018">
    <property type="protein sequence ID" value="GAA4336968.1"/>
    <property type="molecule type" value="Genomic_DNA"/>
</dbReference>
<dbReference type="RefSeq" id="WP_345213564.1">
    <property type="nucleotide sequence ID" value="NZ_BAABFT010000018.1"/>
</dbReference>
<sequence length="217" mass="24060">MKKLILAFSIAAFTLTGYSQGLKPVKIDSLVTVSMPGEFTKKDTLGQQIYSGSGLMGYMMVIRAQNPANNQPLKKENDLNNVFKEYIKKLQGQSSGDIMNARDTTIGKLKAKVFALETNDENGQQVRNFALIYTKDATYTFEYLYPTNRAELIKDENKAYFGSIKISPELERTDQYISTASSGVSGTGKIAIYGGGSLVLLMIGYFIYRKKTETAMS</sequence>
<name>A0ABP8HBX1_9SPHI</name>
<accession>A0ABP8HBX1</accession>
<evidence type="ECO:0008006" key="4">
    <source>
        <dbReference type="Google" id="ProtNLM"/>
    </source>
</evidence>
<proteinExistence type="predicted"/>
<evidence type="ECO:0000256" key="1">
    <source>
        <dbReference type="SAM" id="Phobius"/>
    </source>
</evidence>
<feature type="transmembrane region" description="Helical" evidence="1">
    <location>
        <begin position="190"/>
        <end position="208"/>
    </location>
</feature>
<evidence type="ECO:0000313" key="2">
    <source>
        <dbReference type="EMBL" id="GAA4336968.1"/>
    </source>
</evidence>
<protein>
    <recommendedName>
        <fullName evidence="4">LPXTG-motif cell wall-anchored protein</fullName>
    </recommendedName>
</protein>
<keyword evidence="3" id="KW-1185">Reference proteome</keyword>
<comment type="caution">
    <text evidence="2">The sequence shown here is derived from an EMBL/GenBank/DDBJ whole genome shotgun (WGS) entry which is preliminary data.</text>
</comment>
<keyword evidence="1" id="KW-0472">Membrane</keyword>
<evidence type="ECO:0000313" key="3">
    <source>
        <dbReference type="Proteomes" id="UP001500582"/>
    </source>
</evidence>
<gene>
    <name evidence="2" type="ORF">GCM10023149_46180</name>
</gene>
<organism evidence="2 3">
    <name type="scientific">Mucilaginibacter gynuensis</name>
    <dbReference type="NCBI Taxonomy" id="1302236"/>
    <lineage>
        <taxon>Bacteria</taxon>
        <taxon>Pseudomonadati</taxon>
        <taxon>Bacteroidota</taxon>
        <taxon>Sphingobacteriia</taxon>
        <taxon>Sphingobacteriales</taxon>
        <taxon>Sphingobacteriaceae</taxon>
        <taxon>Mucilaginibacter</taxon>
    </lineage>
</organism>
<reference evidence="3" key="1">
    <citation type="journal article" date="2019" name="Int. J. Syst. Evol. Microbiol.">
        <title>The Global Catalogue of Microorganisms (GCM) 10K type strain sequencing project: providing services to taxonomists for standard genome sequencing and annotation.</title>
        <authorList>
            <consortium name="The Broad Institute Genomics Platform"/>
            <consortium name="The Broad Institute Genome Sequencing Center for Infectious Disease"/>
            <person name="Wu L."/>
            <person name="Ma J."/>
        </authorList>
    </citation>
    <scope>NUCLEOTIDE SEQUENCE [LARGE SCALE GENOMIC DNA]</scope>
    <source>
        <strain evidence="3">JCM 17705</strain>
    </source>
</reference>
<dbReference type="Proteomes" id="UP001500582">
    <property type="component" value="Unassembled WGS sequence"/>
</dbReference>